<reference evidence="1" key="1">
    <citation type="submission" date="2019-08" db="EMBL/GenBank/DDBJ databases">
        <authorList>
            <person name="Kucharzyk K."/>
            <person name="Murdoch R.W."/>
            <person name="Higgins S."/>
            <person name="Loffler F."/>
        </authorList>
    </citation>
    <scope>NUCLEOTIDE SEQUENCE</scope>
</reference>
<name>A0A645H855_9ZZZZ</name>
<protein>
    <submittedName>
        <fullName evidence="1">Uncharacterized protein</fullName>
    </submittedName>
</protein>
<evidence type="ECO:0000313" key="1">
    <source>
        <dbReference type="EMBL" id="MPN31973.1"/>
    </source>
</evidence>
<proteinExistence type="predicted"/>
<dbReference type="EMBL" id="VSSQ01083737">
    <property type="protein sequence ID" value="MPN31973.1"/>
    <property type="molecule type" value="Genomic_DNA"/>
</dbReference>
<dbReference type="AlphaFoldDB" id="A0A645H855"/>
<organism evidence="1">
    <name type="scientific">bioreactor metagenome</name>
    <dbReference type="NCBI Taxonomy" id="1076179"/>
    <lineage>
        <taxon>unclassified sequences</taxon>
        <taxon>metagenomes</taxon>
        <taxon>ecological metagenomes</taxon>
    </lineage>
</organism>
<comment type="caution">
    <text evidence="1">The sequence shown here is derived from an EMBL/GenBank/DDBJ whole genome shotgun (WGS) entry which is preliminary data.</text>
</comment>
<gene>
    <name evidence="1" type="ORF">SDC9_179448</name>
</gene>
<accession>A0A645H855</accession>
<sequence>MALIESLVGVEAIFLTNDHRILYTTGFANRTIPFEISNESYALAEGYRLPQ</sequence>